<dbReference type="CDD" id="cd08415">
    <property type="entry name" value="PBP2_LysR_opines_like"/>
    <property type="match status" value="1"/>
</dbReference>
<evidence type="ECO:0000313" key="6">
    <source>
        <dbReference type="EMBL" id="MDJ1158070.1"/>
    </source>
</evidence>
<dbReference type="PANTHER" id="PTHR30427">
    <property type="entry name" value="TRANSCRIPTIONAL ACTIVATOR PROTEIN LYSR"/>
    <property type="match status" value="1"/>
</dbReference>
<evidence type="ECO:0000256" key="1">
    <source>
        <dbReference type="ARBA" id="ARBA00009437"/>
    </source>
</evidence>
<dbReference type="InterPro" id="IPR000847">
    <property type="entry name" value="LysR_HTH_N"/>
</dbReference>
<dbReference type="InterPro" id="IPR037424">
    <property type="entry name" value="NocR_PBP2"/>
</dbReference>
<keyword evidence="2" id="KW-0805">Transcription regulation</keyword>
<comment type="caution">
    <text evidence="6">The sequence shown here is derived from an EMBL/GenBank/DDBJ whole genome shotgun (WGS) entry which is preliminary data.</text>
</comment>
<dbReference type="Proteomes" id="UP001321492">
    <property type="component" value="Unassembled WGS sequence"/>
</dbReference>
<dbReference type="Pfam" id="PF00126">
    <property type="entry name" value="HTH_1"/>
    <property type="match status" value="1"/>
</dbReference>
<dbReference type="InterPro" id="IPR036388">
    <property type="entry name" value="WH-like_DNA-bd_sf"/>
</dbReference>
<dbReference type="PANTHER" id="PTHR30427:SF1">
    <property type="entry name" value="TRANSCRIPTIONAL ACTIVATOR PROTEIN LYSR"/>
    <property type="match status" value="1"/>
</dbReference>
<dbReference type="Gene3D" id="3.40.190.290">
    <property type="match status" value="1"/>
</dbReference>
<dbReference type="RefSeq" id="WP_283740051.1">
    <property type="nucleotide sequence ID" value="NZ_JASJEV010000003.1"/>
</dbReference>
<sequence>MVTLRQIEIIRAILVTGTIAGAARLLNISAPGVSRLLKYTDQSLGFRLFERRHGRYLPAPRAAHIFEQINNVYKDVEDLRYLIERVDIGTGQELKIGSAPSISMVMVPRAIVRLRRRHPDLVIDLNILKMEETLDYLLLGKGELVAMSHSIAHPNIASRELAHGRLFCIVPEGHALASRTEVTPREIASHPLIGIDPADPYGRIMADIFRRSGISFEITIRARFGSTVCTLVRAGLGIAVIDQFTLAYGSQPGITALEISEKTEFKTFLMTRNDVTLSVYAEHFVKLLSEEMRGVANAPRAAATRGSAVARP</sequence>
<evidence type="ECO:0000256" key="3">
    <source>
        <dbReference type="ARBA" id="ARBA00023125"/>
    </source>
</evidence>
<dbReference type="Gene3D" id="1.10.10.10">
    <property type="entry name" value="Winged helix-like DNA-binding domain superfamily/Winged helix DNA-binding domain"/>
    <property type="match status" value="1"/>
</dbReference>
<keyword evidence="3" id="KW-0238">DNA-binding</keyword>
<keyword evidence="7" id="KW-1185">Reference proteome</keyword>
<evidence type="ECO:0000256" key="2">
    <source>
        <dbReference type="ARBA" id="ARBA00023015"/>
    </source>
</evidence>
<dbReference type="InterPro" id="IPR036390">
    <property type="entry name" value="WH_DNA-bd_sf"/>
</dbReference>
<dbReference type="Pfam" id="PF03466">
    <property type="entry name" value="LysR_substrate"/>
    <property type="match status" value="1"/>
</dbReference>
<protein>
    <submittedName>
        <fullName evidence="6">LysR family transcriptional regulator</fullName>
    </submittedName>
</protein>
<gene>
    <name evidence="6" type="ORF">QNA08_07460</name>
</gene>
<keyword evidence="4" id="KW-0804">Transcription</keyword>
<comment type="similarity">
    <text evidence="1">Belongs to the LysR transcriptional regulatory family.</text>
</comment>
<evidence type="ECO:0000313" key="7">
    <source>
        <dbReference type="Proteomes" id="UP001321492"/>
    </source>
</evidence>
<dbReference type="InterPro" id="IPR005119">
    <property type="entry name" value="LysR_subst-bd"/>
</dbReference>
<dbReference type="SUPFAM" id="SSF53850">
    <property type="entry name" value="Periplasmic binding protein-like II"/>
    <property type="match status" value="1"/>
</dbReference>
<organism evidence="6 7">
    <name type="scientific">Chelatococcus albus</name>
    <dbReference type="NCBI Taxonomy" id="3047466"/>
    <lineage>
        <taxon>Bacteria</taxon>
        <taxon>Pseudomonadati</taxon>
        <taxon>Pseudomonadota</taxon>
        <taxon>Alphaproteobacteria</taxon>
        <taxon>Hyphomicrobiales</taxon>
        <taxon>Chelatococcaceae</taxon>
        <taxon>Chelatococcus</taxon>
    </lineage>
</organism>
<evidence type="ECO:0000259" key="5">
    <source>
        <dbReference type="PROSITE" id="PS50931"/>
    </source>
</evidence>
<reference evidence="6 7" key="1">
    <citation type="submission" date="2023-05" db="EMBL/GenBank/DDBJ databases">
        <title>Chelatococcus sp. nov., a moderately thermophilic bacterium isolated from hot spring microbial mat.</title>
        <authorList>
            <person name="Hu C.-J."/>
            <person name="Li W.-J."/>
        </authorList>
    </citation>
    <scope>NUCLEOTIDE SEQUENCE [LARGE SCALE GENOMIC DNA]</scope>
    <source>
        <strain evidence="6 7">SYSU G07232</strain>
    </source>
</reference>
<feature type="domain" description="HTH lysR-type" evidence="5">
    <location>
        <begin position="2"/>
        <end position="59"/>
    </location>
</feature>
<dbReference type="EMBL" id="JASJEV010000003">
    <property type="protein sequence ID" value="MDJ1158070.1"/>
    <property type="molecule type" value="Genomic_DNA"/>
</dbReference>
<dbReference type="SUPFAM" id="SSF46785">
    <property type="entry name" value="Winged helix' DNA-binding domain"/>
    <property type="match status" value="1"/>
</dbReference>
<evidence type="ECO:0000256" key="4">
    <source>
        <dbReference type="ARBA" id="ARBA00023163"/>
    </source>
</evidence>
<name>A0ABT7AFC1_9HYPH</name>
<dbReference type="PROSITE" id="PS50931">
    <property type="entry name" value="HTH_LYSR"/>
    <property type="match status" value="1"/>
</dbReference>
<proteinExistence type="inferred from homology"/>
<accession>A0ABT7AFC1</accession>